<gene>
    <name evidence="2" type="ORF">CEW83_03415</name>
</gene>
<sequence>MRPQAGRKHAGARTMSDMSLAETQARLKAYILDTSKDTAPVLPLLDGSFGLARDARLAVYHRAYRARLRDALGTVFERTWMYLGDDEFGREAERYIERTPSLSPNLRDYGHRFPDDLAGSMPADPEVSELARMDWLLHDAFDAPDRPRLQPDALTPLTQLSDTDWEHAKFIFTPGTALATFAWNTIEVWHALDQQRTPPPARALPHALPCLFWRHDKQSSFRSLSAAEHFMLDMLLAGNGYAMSCSMLAERHPDAAGFIGPWLQRWLSEGLISAVATGEAVTMPRRMTER</sequence>
<proteinExistence type="predicted"/>
<dbReference type="KEGG" id="acom:CEW83_03415"/>
<reference evidence="2 3" key="1">
    <citation type="submission" date="2017-06" db="EMBL/GenBank/DDBJ databases">
        <title>Azoarcus.</title>
        <authorList>
            <person name="Woo J.-H."/>
            <person name="Kim H.-S."/>
        </authorList>
    </citation>
    <scope>NUCLEOTIDE SEQUENCE [LARGE SCALE GENOMIC DNA]</scope>
    <source>
        <strain evidence="2 3">TSPY31</strain>
    </source>
</reference>
<feature type="domain" description="Putative DNA-binding" evidence="1">
    <location>
        <begin position="22"/>
        <end position="115"/>
    </location>
</feature>
<dbReference type="Proteomes" id="UP000244930">
    <property type="component" value="Chromosome"/>
</dbReference>
<organism evidence="2 3">
    <name type="scientific">Parazoarcus communis</name>
    <dbReference type="NCBI Taxonomy" id="41977"/>
    <lineage>
        <taxon>Bacteria</taxon>
        <taxon>Pseudomonadati</taxon>
        <taxon>Pseudomonadota</taxon>
        <taxon>Betaproteobacteria</taxon>
        <taxon>Rhodocyclales</taxon>
        <taxon>Zoogloeaceae</taxon>
        <taxon>Parazoarcus</taxon>
    </lineage>
</organism>
<name>A0A2U8GPG4_9RHOO</name>
<dbReference type="AlphaFoldDB" id="A0A2U8GPG4"/>
<dbReference type="InterPro" id="IPR018640">
    <property type="entry name" value="DUF2063"/>
</dbReference>
<keyword evidence="3" id="KW-1185">Reference proteome</keyword>
<dbReference type="EMBL" id="CP022187">
    <property type="protein sequence ID" value="AWI74385.1"/>
    <property type="molecule type" value="Genomic_DNA"/>
</dbReference>
<dbReference type="Pfam" id="PF09836">
    <property type="entry name" value="DUF2063"/>
    <property type="match status" value="1"/>
</dbReference>
<evidence type="ECO:0000313" key="2">
    <source>
        <dbReference type="EMBL" id="AWI74385.1"/>
    </source>
</evidence>
<protein>
    <submittedName>
        <fullName evidence="2">DUF2063 domain-containing protein</fullName>
    </submittedName>
</protein>
<accession>A0A2U8GPG4</accession>
<evidence type="ECO:0000259" key="1">
    <source>
        <dbReference type="Pfam" id="PF09836"/>
    </source>
</evidence>
<evidence type="ECO:0000313" key="3">
    <source>
        <dbReference type="Proteomes" id="UP000244930"/>
    </source>
</evidence>